<sequence>MTARHGREACPETIEEDGRRMPTRTTNRQARRTKSPSALPGSEGGPQSTKRTLATDSKDLTTQMDQLEHQTGNDEASRT</sequence>
<feature type="region of interest" description="Disordered" evidence="1">
    <location>
        <begin position="1"/>
        <end position="79"/>
    </location>
</feature>
<proteinExistence type="predicted"/>
<evidence type="ECO:0000313" key="3">
    <source>
        <dbReference type="Proteomes" id="UP000186922"/>
    </source>
</evidence>
<gene>
    <name evidence="2" type="primary">RvY_15974-1</name>
    <name evidence="2" type="synonym">RvY_15974.1</name>
    <name evidence="2" type="ORF">RvY_15974</name>
</gene>
<dbReference type="AlphaFoldDB" id="A0A1D1W1D6"/>
<keyword evidence="3" id="KW-1185">Reference proteome</keyword>
<dbReference type="EMBL" id="BDGG01000012">
    <property type="protein sequence ID" value="GAV05918.1"/>
    <property type="molecule type" value="Genomic_DNA"/>
</dbReference>
<feature type="compositionally biased region" description="Polar residues" evidence="1">
    <location>
        <begin position="45"/>
        <end position="65"/>
    </location>
</feature>
<evidence type="ECO:0000313" key="2">
    <source>
        <dbReference type="EMBL" id="GAV05918.1"/>
    </source>
</evidence>
<feature type="compositionally biased region" description="Basic and acidic residues" evidence="1">
    <location>
        <begin position="1"/>
        <end position="20"/>
    </location>
</feature>
<protein>
    <submittedName>
        <fullName evidence="2">Uncharacterized protein</fullName>
    </submittedName>
</protein>
<name>A0A1D1W1D6_RAMVA</name>
<feature type="compositionally biased region" description="Basic and acidic residues" evidence="1">
    <location>
        <begin position="66"/>
        <end position="79"/>
    </location>
</feature>
<accession>A0A1D1W1D6</accession>
<dbReference type="Proteomes" id="UP000186922">
    <property type="component" value="Unassembled WGS sequence"/>
</dbReference>
<organism evidence="2 3">
    <name type="scientific">Ramazzottius varieornatus</name>
    <name type="common">Water bear</name>
    <name type="synonym">Tardigrade</name>
    <dbReference type="NCBI Taxonomy" id="947166"/>
    <lineage>
        <taxon>Eukaryota</taxon>
        <taxon>Metazoa</taxon>
        <taxon>Ecdysozoa</taxon>
        <taxon>Tardigrada</taxon>
        <taxon>Eutardigrada</taxon>
        <taxon>Parachela</taxon>
        <taxon>Hypsibioidea</taxon>
        <taxon>Ramazzottiidae</taxon>
        <taxon>Ramazzottius</taxon>
    </lineage>
</organism>
<comment type="caution">
    <text evidence="2">The sequence shown here is derived from an EMBL/GenBank/DDBJ whole genome shotgun (WGS) entry which is preliminary data.</text>
</comment>
<evidence type="ECO:0000256" key="1">
    <source>
        <dbReference type="SAM" id="MobiDB-lite"/>
    </source>
</evidence>
<reference evidence="2 3" key="1">
    <citation type="journal article" date="2016" name="Nat. Commun.">
        <title>Extremotolerant tardigrade genome and improved radiotolerance of human cultured cells by tardigrade-unique protein.</title>
        <authorList>
            <person name="Hashimoto T."/>
            <person name="Horikawa D.D."/>
            <person name="Saito Y."/>
            <person name="Kuwahara H."/>
            <person name="Kozuka-Hata H."/>
            <person name="Shin-I T."/>
            <person name="Minakuchi Y."/>
            <person name="Ohishi K."/>
            <person name="Motoyama A."/>
            <person name="Aizu T."/>
            <person name="Enomoto A."/>
            <person name="Kondo K."/>
            <person name="Tanaka S."/>
            <person name="Hara Y."/>
            <person name="Koshikawa S."/>
            <person name="Sagara H."/>
            <person name="Miura T."/>
            <person name="Yokobori S."/>
            <person name="Miyagawa K."/>
            <person name="Suzuki Y."/>
            <person name="Kubo T."/>
            <person name="Oyama M."/>
            <person name="Kohara Y."/>
            <person name="Fujiyama A."/>
            <person name="Arakawa K."/>
            <person name="Katayama T."/>
            <person name="Toyoda A."/>
            <person name="Kunieda T."/>
        </authorList>
    </citation>
    <scope>NUCLEOTIDE SEQUENCE [LARGE SCALE GENOMIC DNA]</scope>
    <source>
        <strain evidence="2 3">YOKOZUNA-1</strain>
    </source>
</reference>